<name>A0A1Z5RF34_SORBI</name>
<dbReference type="GO" id="GO:0016567">
    <property type="term" value="P:protein ubiquitination"/>
    <property type="evidence" value="ECO:0007669"/>
    <property type="project" value="InterPro"/>
</dbReference>
<dbReference type="Gramene" id="OQU82373">
    <property type="protein sequence ID" value="OQU82373"/>
    <property type="gene ID" value="SORBI_3006G222000"/>
</dbReference>
<evidence type="ECO:0008006" key="7">
    <source>
        <dbReference type="Google" id="ProtNLM"/>
    </source>
</evidence>
<dbReference type="PROSITE" id="PS50144">
    <property type="entry name" value="MATH"/>
    <property type="match status" value="1"/>
</dbReference>
<dbReference type="AlphaFoldDB" id="A0A1Z5RF34"/>
<dbReference type="Gene3D" id="3.30.710.10">
    <property type="entry name" value="Potassium Channel Kv1.1, Chain A"/>
    <property type="match status" value="1"/>
</dbReference>
<dbReference type="Gene3D" id="6.10.250.3030">
    <property type="match status" value="1"/>
</dbReference>
<dbReference type="InterPro" id="IPR045005">
    <property type="entry name" value="BPM1-6"/>
</dbReference>
<dbReference type="PANTHER" id="PTHR26379:SF488">
    <property type="entry name" value="OS04G0625400 PROTEIN"/>
    <property type="match status" value="1"/>
</dbReference>
<dbReference type="Pfam" id="PF00651">
    <property type="entry name" value="BTB"/>
    <property type="match status" value="1"/>
</dbReference>
<dbReference type="PROSITE" id="PS50097">
    <property type="entry name" value="BTB"/>
    <property type="match status" value="1"/>
</dbReference>
<dbReference type="InterPro" id="IPR002083">
    <property type="entry name" value="MATH/TRAF_dom"/>
</dbReference>
<dbReference type="Proteomes" id="UP000000768">
    <property type="component" value="Chromosome 6"/>
</dbReference>
<accession>A0A1Z5RF34</accession>
<dbReference type="SUPFAM" id="SSF54695">
    <property type="entry name" value="POZ domain"/>
    <property type="match status" value="1"/>
</dbReference>
<evidence type="ECO:0000256" key="2">
    <source>
        <dbReference type="ARBA" id="ARBA00010846"/>
    </source>
</evidence>
<dbReference type="SMART" id="SM00225">
    <property type="entry name" value="BTB"/>
    <property type="match status" value="1"/>
</dbReference>
<dbReference type="OMA" id="SETHTFQ"/>
<dbReference type="SUPFAM" id="SSF49599">
    <property type="entry name" value="TRAF domain-like"/>
    <property type="match status" value="1"/>
</dbReference>
<dbReference type="InterPro" id="IPR008974">
    <property type="entry name" value="TRAF-like"/>
</dbReference>
<keyword evidence="6" id="KW-1185">Reference proteome</keyword>
<dbReference type="InterPro" id="IPR056423">
    <property type="entry name" value="BACK_BPM_SPOP"/>
</dbReference>
<dbReference type="CDD" id="cd00121">
    <property type="entry name" value="MATH"/>
    <property type="match status" value="1"/>
</dbReference>
<evidence type="ECO:0000313" key="5">
    <source>
        <dbReference type="EMBL" id="OQU82373.1"/>
    </source>
</evidence>
<evidence type="ECO:0000313" key="6">
    <source>
        <dbReference type="Proteomes" id="UP000000768"/>
    </source>
</evidence>
<evidence type="ECO:0000256" key="1">
    <source>
        <dbReference type="ARBA" id="ARBA00004906"/>
    </source>
</evidence>
<feature type="domain" description="BTB" evidence="3">
    <location>
        <begin position="170"/>
        <end position="237"/>
    </location>
</feature>
<comment type="similarity">
    <text evidence="2">Belongs to the Tdpoz family.</text>
</comment>
<gene>
    <name evidence="5" type="ORF">SORBI_3006G222000</name>
</gene>
<dbReference type="EMBL" id="CM000765">
    <property type="protein sequence ID" value="OQU82373.1"/>
    <property type="molecule type" value="Genomic_DNA"/>
</dbReference>
<comment type="pathway">
    <text evidence="1">Protein modification; protein ubiquitination.</text>
</comment>
<reference evidence="5 6" key="1">
    <citation type="journal article" date="2009" name="Nature">
        <title>The Sorghum bicolor genome and the diversification of grasses.</title>
        <authorList>
            <person name="Paterson A.H."/>
            <person name="Bowers J.E."/>
            <person name="Bruggmann R."/>
            <person name="Dubchak I."/>
            <person name="Grimwood J."/>
            <person name="Gundlach H."/>
            <person name="Haberer G."/>
            <person name="Hellsten U."/>
            <person name="Mitros T."/>
            <person name="Poliakov A."/>
            <person name="Schmutz J."/>
            <person name="Spannagl M."/>
            <person name="Tang H."/>
            <person name="Wang X."/>
            <person name="Wicker T."/>
            <person name="Bharti A.K."/>
            <person name="Chapman J."/>
            <person name="Feltus F.A."/>
            <person name="Gowik U."/>
            <person name="Grigoriev I.V."/>
            <person name="Lyons E."/>
            <person name="Maher C.A."/>
            <person name="Martis M."/>
            <person name="Narechania A."/>
            <person name="Otillar R.P."/>
            <person name="Penning B.W."/>
            <person name="Salamov A.A."/>
            <person name="Wang Y."/>
            <person name="Zhang L."/>
            <person name="Carpita N.C."/>
            <person name="Freeling M."/>
            <person name="Gingle A.R."/>
            <person name="Hash C.T."/>
            <person name="Keller B."/>
            <person name="Klein P."/>
            <person name="Kresovich S."/>
            <person name="McCann M.C."/>
            <person name="Ming R."/>
            <person name="Peterson D.G."/>
            <person name="Mehboob-ur-Rahman"/>
            <person name="Ware D."/>
            <person name="Westhoff P."/>
            <person name="Mayer K.F."/>
            <person name="Messing J."/>
            <person name="Rokhsar D.S."/>
        </authorList>
    </citation>
    <scope>NUCLEOTIDE SEQUENCE [LARGE SCALE GENOMIC DNA]</scope>
    <source>
        <strain evidence="6">cv. BTx623</strain>
    </source>
</reference>
<dbReference type="Pfam" id="PF22486">
    <property type="entry name" value="MATH_2"/>
    <property type="match status" value="1"/>
</dbReference>
<protein>
    <recommendedName>
        <fullName evidence="7">BTB domain-containing protein</fullName>
    </recommendedName>
</protein>
<dbReference type="PANTHER" id="PTHR26379">
    <property type="entry name" value="BTB/POZ AND MATH DOMAIN-CONTAINING PROTEIN 1"/>
    <property type="match status" value="1"/>
</dbReference>
<dbReference type="InterPro" id="IPR011333">
    <property type="entry name" value="SKP1/BTB/POZ_sf"/>
</dbReference>
<reference evidence="6" key="2">
    <citation type="journal article" date="2018" name="Plant J.">
        <title>The Sorghum bicolor reference genome: improved assembly, gene annotations, a transcriptome atlas, and signatures of genome organization.</title>
        <authorList>
            <person name="McCormick R.F."/>
            <person name="Truong S.K."/>
            <person name="Sreedasyam A."/>
            <person name="Jenkins J."/>
            <person name="Shu S."/>
            <person name="Sims D."/>
            <person name="Kennedy M."/>
            <person name="Amirebrahimi M."/>
            <person name="Weers B.D."/>
            <person name="McKinley B."/>
            <person name="Mattison A."/>
            <person name="Morishige D.T."/>
            <person name="Grimwood J."/>
            <person name="Schmutz J."/>
            <person name="Mullet J.E."/>
        </authorList>
    </citation>
    <scope>NUCLEOTIDE SEQUENCE [LARGE SCALE GENOMIC DNA]</scope>
    <source>
        <strain evidence="6">cv. BTx623</strain>
    </source>
</reference>
<sequence length="339" mass="38147">MANNSTSPVNHGQCLSDTWSRCVTGTVTAAHTFELTNFSLLEGSMGIGKYVDSSTFSVGGHDWNIRVYPDGWKEDDDDYVSVFLNLERGAVGVRVKYSMSSLDKHGHVSKYMDKCKLQPLLDLNNDCFTIRCDLTVNQDPRTEAVASTIVVPQPNLQQHFEHMLKDGRGTDVTFSVAGELFRAHRCVLAARSLVFQAELFGPVKEEATQPIRIDDMEPTIFEALLHFIYTDRCNEDNVTSQHLLTAADQHGVDMLRLTCEVRLCRSIDLLTVGTTLALAERHHCIQLKDACLEFIASQDMVGAIMETDGFKHLLTNLPFHHERDLRQDCRRKSRSTLKV</sequence>
<feature type="domain" description="MATH" evidence="4">
    <location>
        <begin position="28"/>
        <end position="140"/>
    </location>
</feature>
<dbReference type="Gene3D" id="2.60.210.10">
    <property type="entry name" value="Apoptosis, Tumor Necrosis Factor Receptor Associated Protein 2, Chain A"/>
    <property type="match status" value="1"/>
</dbReference>
<proteinExistence type="inferred from homology"/>
<organism evidence="5 6">
    <name type="scientific">Sorghum bicolor</name>
    <name type="common">Sorghum</name>
    <name type="synonym">Sorghum vulgare</name>
    <dbReference type="NCBI Taxonomy" id="4558"/>
    <lineage>
        <taxon>Eukaryota</taxon>
        <taxon>Viridiplantae</taxon>
        <taxon>Streptophyta</taxon>
        <taxon>Embryophyta</taxon>
        <taxon>Tracheophyta</taxon>
        <taxon>Spermatophyta</taxon>
        <taxon>Magnoliopsida</taxon>
        <taxon>Liliopsida</taxon>
        <taxon>Poales</taxon>
        <taxon>Poaceae</taxon>
        <taxon>PACMAD clade</taxon>
        <taxon>Panicoideae</taxon>
        <taxon>Andropogonodae</taxon>
        <taxon>Andropogoneae</taxon>
        <taxon>Sorghinae</taxon>
        <taxon>Sorghum</taxon>
    </lineage>
</organism>
<evidence type="ECO:0000259" key="4">
    <source>
        <dbReference type="PROSITE" id="PS50144"/>
    </source>
</evidence>
<dbReference type="InParanoid" id="A0A1Z5RF34"/>
<evidence type="ECO:0000259" key="3">
    <source>
        <dbReference type="PROSITE" id="PS50097"/>
    </source>
</evidence>
<dbReference type="Pfam" id="PF24570">
    <property type="entry name" value="BACK_BPM_SPOP"/>
    <property type="match status" value="1"/>
</dbReference>
<dbReference type="InterPro" id="IPR000210">
    <property type="entry name" value="BTB/POZ_dom"/>
</dbReference>